<accession>A0A8J4T0A3</accession>
<reference evidence="3" key="1">
    <citation type="submission" date="2019-05" db="EMBL/GenBank/DDBJ databases">
        <title>Annotation for the trematode Paragonimus heterotremus.</title>
        <authorList>
            <person name="Choi Y.-J."/>
        </authorList>
    </citation>
    <scope>NUCLEOTIDE SEQUENCE</scope>
    <source>
        <strain evidence="3">LC</strain>
    </source>
</reference>
<protein>
    <recommendedName>
        <fullName evidence="2">SERRATE/Ars2 N-terminal domain-containing protein</fullName>
    </recommendedName>
</protein>
<dbReference type="OrthoDB" id="342064at2759"/>
<name>A0A8J4T0A3_9TREM</name>
<feature type="domain" description="SERRATE/Ars2 N-terminal" evidence="2">
    <location>
        <begin position="4"/>
        <end position="57"/>
    </location>
</feature>
<sequence length="249" mass="27728">MSLRKETTGKNLKRRRAVFMELYENGLFDNQSVQMDNNDNLIRLMDAAVTKLEGGTNEDLKVLYMNDRSRHLDEDESRQQTTSLPSTQASNMSTGGHKSEEGEAESDLDAEDSDKTETVDSTPIRTGVTDQPGRNDRENPRDRASSHDSAHSDRPLVAVAAAAAAALYPNAATATDLYCLAAGPRSGMHKPQRGNFPNSYGSRAYDGRRRQNSSYNKVFFDFATRTIPWQCFLGCLWGCFSFCGRALFF</sequence>
<proteinExistence type="predicted"/>
<organism evidence="3 4">
    <name type="scientific">Paragonimus heterotremus</name>
    <dbReference type="NCBI Taxonomy" id="100268"/>
    <lineage>
        <taxon>Eukaryota</taxon>
        <taxon>Metazoa</taxon>
        <taxon>Spiralia</taxon>
        <taxon>Lophotrochozoa</taxon>
        <taxon>Platyhelminthes</taxon>
        <taxon>Trematoda</taxon>
        <taxon>Digenea</taxon>
        <taxon>Plagiorchiida</taxon>
        <taxon>Troglotremata</taxon>
        <taxon>Troglotrematidae</taxon>
        <taxon>Paragonimus</taxon>
    </lineage>
</organism>
<gene>
    <name evidence="3" type="ORF">PHET_03131</name>
</gene>
<evidence type="ECO:0000256" key="1">
    <source>
        <dbReference type="SAM" id="MobiDB-lite"/>
    </source>
</evidence>
<comment type="caution">
    <text evidence="3">The sequence shown here is derived from an EMBL/GenBank/DDBJ whole genome shotgun (WGS) entry which is preliminary data.</text>
</comment>
<dbReference type="AlphaFoldDB" id="A0A8J4T0A3"/>
<feature type="compositionally biased region" description="Basic and acidic residues" evidence="1">
    <location>
        <begin position="133"/>
        <end position="153"/>
    </location>
</feature>
<feature type="compositionally biased region" description="Polar residues" evidence="1">
    <location>
        <begin position="79"/>
        <end position="96"/>
    </location>
</feature>
<keyword evidence="4" id="KW-1185">Reference proteome</keyword>
<dbReference type="EMBL" id="LUCH01001541">
    <property type="protein sequence ID" value="KAF5402896.1"/>
    <property type="molecule type" value="Genomic_DNA"/>
</dbReference>
<feature type="region of interest" description="Disordered" evidence="1">
    <location>
        <begin position="70"/>
        <end position="153"/>
    </location>
</feature>
<dbReference type="InterPro" id="IPR021933">
    <property type="entry name" value="SERRATE/Ars2_N"/>
</dbReference>
<evidence type="ECO:0000313" key="4">
    <source>
        <dbReference type="Proteomes" id="UP000748531"/>
    </source>
</evidence>
<evidence type="ECO:0000313" key="3">
    <source>
        <dbReference type="EMBL" id="KAF5402896.1"/>
    </source>
</evidence>
<dbReference type="Pfam" id="PF12066">
    <property type="entry name" value="SERRATE_Ars2_N"/>
    <property type="match status" value="1"/>
</dbReference>
<dbReference type="Proteomes" id="UP000748531">
    <property type="component" value="Unassembled WGS sequence"/>
</dbReference>
<feature type="compositionally biased region" description="Acidic residues" evidence="1">
    <location>
        <begin position="102"/>
        <end position="112"/>
    </location>
</feature>
<evidence type="ECO:0000259" key="2">
    <source>
        <dbReference type="Pfam" id="PF12066"/>
    </source>
</evidence>